<dbReference type="EMBL" id="CP035704">
    <property type="protein sequence ID" value="QBB72348.1"/>
    <property type="molecule type" value="Genomic_DNA"/>
</dbReference>
<feature type="signal peptide" evidence="1">
    <location>
        <begin position="1"/>
        <end position="20"/>
    </location>
</feature>
<organism evidence="2 3">
    <name type="scientific">Pseudolysobacter antarcticus</name>
    <dbReference type="NCBI Taxonomy" id="2511995"/>
    <lineage>
        <taxon>Bacteria</taxon>
        <taxon>Pseudomonadati</taxon>
        <taxon>Pseudomonadota</taxon>
        <taxon>Gammaproteobacteria</taxon>
        <taxon>Lysobacterales</taxon>
        <taxon>Rhodanobacteraceae</taxon>
        <taxon>Pseudolysobacter</taxon>
    </lineage>
</organism>
<dbReference type="Gene3D" id="2.130.10.10">
    <property type="entry name" value="YVTN repeat-like/Quinoprotein amine dehydrogenase"/>
    <property type="match status" value="1"/>
</dbReference>
<evidence type="ECO:0000313" key="2">
    <source>
        <dbReference type="EMBL" id="QBB72348.1"/>
    </source>
</evidence>
<dbReference type="AlphaFoldDB" id="A0A411HPB9"/>
<dbReference type="RefSeq" id="WP_129836226.1">
    <property type="nucleotide sequence ID" value="NZ_CP035704.1"/>
</dbReference>
<dbReference type="OrthoDB" id="1114329at2"/>
<sequence length="695" mass="75206">MKLGAALPTLLLIISAGISAAPVPQITAKYSESQLEFLVPPTHFESLCGGAMFGIERRYYSANGDAWVCVSPNATSGKMDIVNWGYFGTFLDRVVRNPTATDRNFILANDNNLIALDPVTLQQISIGTFNPPVNTVNSGTVFELLPEHVNEILINTADGWEIRTFPGGNLLFSHMFGERRVGHFLSSQSTQLVDVGNDQFDLYDAHNGQFVRTVQSPQTRGIFGIYDWAGDGLDNIYFSNISVQLSSMNLSTTSTVRAGSTADFLLYSATPVKWSGSKPALAGVWYDAVRVFNPVSGALLYTETLPVNAIQQSISSFWATDYNADGKQDLLWTAGNNLHFLPNGGPSRYLQTATGGYQVAGMTGPGFDVLVTGDTYFDGEKNESYLDIVLREPETLHEILRRTDPAPVDSRVFVGQYAATTDSVLITADEGRIAAERLTDGKPLWEIDNDKFSSGNAWDSFAVPPSTCTGVACKRMLIASIAFDSNTHGSFLQVIDTRDGTTLWSSTPDIYLDYGSRQIAFADMNGDGVPDIVRMHPYQENMQMAGVLQMIDGATFQVLWSATYAPNNIDPVAIAVATIGRPNVAVWTGSTLTLLDAADGHIIASAPTVAQVDYYRSSLHFVALSPDEGVWMIASGATDVEWLPADLSRPVQTLAVPAVETIAGGVDGVVFGAGPEGVFRMVIPTDHLFTDGFEP</sequence>
<dbReference type="SUPFAM" id="SSF50998">
    <property type="entry name" value="Quinoprotein alcohol dehydrogenase-like"/>
    <property type="match status" value="1"/>
</dbReference>
<evidence type="ECO:0000256" key="1">
    <source>
        <dbReference type="SAM" id="SignalP"/>
    </source>
</evidence>
<dbReference type="KEGG" id="xbc:ELE36_19335"/>
<dbReference type="InterPro" id="IPR011047">
    <property type="entry name" value="Quinoprotein_ADH-like_sf"/>
</dbReference>
<dbReference type="InterPro" id="IPR015943">
    <property type="entry name" value="WD40/YVTN_repeat-like_dom_sf"/>
</dbReference>
<reference evidence="2 3" key="1">
    <citation type="submission" date="2019-01" db="EMBL/GenBank/DDBJ databases">
        <title>Pseudolysobacter antarctica gen. nov., sp. nov., isolated from Fildes Peninsula, Antarctica.</title>
        <authorList>
            <person name="Wei Z."/>
            <person name="Peng F."/>
        </authorList>
    </citation>
    <scope>NUCLEOTIDE SEQUENCE [LARGE SCALE GENOMIC DNA]</scope>
    <source>
        <strain evidence="2 3">AQ6-296</strain>
    </source>
</reference>
<keyword evidence="3" id="KW-1185">Reference proteome</keyword>
<feature type="chain" id="PRO_5019130982" evidence="1">
    <location>
        <begin position="21"/>
        <end position="695"/>
    </location>
</feature>
<proteinExistence type="predicted"/>
<accession>A0A411HPB9</accession>
<gene>
    <name evidence="2" type="ORF">ELE36_19335</name>
</gene>
<keyword evidence="1" id="KW-0732">Signal</keyword>
<protein>
    <submittedName>
        <fullName evidence="2">VCBS repeat-containing protein</fullName>
    </submittedName>
</protein>
<evidence type="ECO:0000313" key="3">
    <source>
        <dbReference type="Proteomes" id="UP000291562"/>
    </source>
</evidence>
<name>A0A411HPB9_9GAMM</name>
<dbReference type="Proteomes" id="UP000291562">
    <property type="component" value="Chromosome"/>
</dbReference>